<keyword evidence="9" id="KW-1185">Reference proteome</keyword>
<protein>
    <recommendedName>
        <fullName evidence="7">Mediator of RNA polymerase II transcription subunit 9</fullName>
    </recommendedName>
    <alternativeName>
        <fullName evidence="7">Mediator complex subunit 9</fullName>
    </alternativeName>
</protein>
<sequence length="115" mass="12399">IMSAVYESLLPKLVTVLEVTQQATYGAPTQQVKQALVQATNDLRDSLKEAKEAASSLPGGELSVEEQDEVIAMLERLKARKKCLAKFSSDVEAISTATSQLKMEIDSTASTPAAW</sequence>
<evidence type="ECO:0000256" key="4">
    <source>
        <dbReference type="ARBA" id="ARBA00023159"/>
    </source>
</evidence>
<keyword evidence="4 7" id="KW-0010">Activator</keyword>
<keyword evidence="3 7" id="KW-0805">Transcription regulation</keyword>
<evidence type="ECO:0000256" key="6">
    <source>
        <dbReference type="ARBA" id="ARBA00023242"/>
    </source>
</evidence>
<dbReference type="InterPro" id="IPR011425">
    <property type="entry name" value="Med9"/>
</dbReference>
<evidence type="ECO:0000256" key="2">
    <source>
        <dbReference type="ARBA" id="ARBA00008089"/>
    </source>
</evidence>
<proteinExistence type="inferred from homology"/>
<dbReference type="GO" id="GO:0016592">
    <property type="term" value="C:mediator complex"/>
    <property type="evidence" value="ECO:0007669"/>
    <property type="project" value="InterPro"/>
</dbReference>
<evidence type="ECO:0000256" key="5">
    <source>
        <dbReference type="ARBA" id="ARBA00023163"/>
    </source>
</evidence>
<dbReference type="STRING" id="743788.S8FMT6"/>
<gene>
    <name evidence="7" type="primary">MED9</name>
    <name evidence="8" type="ORF">FOMPIDRAFT_1123958</name>
</gene>
<dbReference type="HOGENOM" id="CLU_146814_0_0_1"/>
<evidence type="ECO:0000256" key="7">
    <source>
        <dbReference type="RuleBase" id="RU364145"/>
    </source>
</evidence>
<keyword evidence="5 7" id="KW-0804">Transcription</keyword>
<accession>S8FMT6</accession>
<dbReference type="GO" id="GO:0006357">
    <property type="term" value="P:regulation of transcription by RNA polymerase II"/>
    <property type="evidence" value="ECO:0007669"/>
    <property type="project" value="InterPro"/>
</dbReference>
<dbReference type="GO" id="GO:0003712">
    <property type="term" value="F:transcription coregulator activity"/>
    <property type="evidence" value="ECO:0007669"/>
    <property type="project" value="InterPro"/>
</dbReference>
<dbReference type="InParanoid" id="S8FMT6"/>
<comment type="function">
    <text evidence="7">Component of the Mediator complex, a coactivator involved in the regulated transcription of nearly all RNA polymerase II-dependent genes. Mediator functions as a bridge to convey information from gene-specific regulatory proteins to the basal RNA polymerase II transcription machinery. Mediator is recruited to promoters by direct interactions with regulatory proteins and serves as a scaffold for the assembly of a functional preinitiation complex with RNA polymerase II and the general transcription factors.</text>
</comment>
<comment type="subcellular location">
    <subcellularLocation>
        <location evidence="1 7">Nucleus</location>
    </subcellularLocation>
</comment>
<dbReference type="Pfam" id="PF07544">
    <property type="entry name" value="Med9"/>
    <property type="match status" value="1"/>
</dbReference>
<dbReference type="Proteomes" id="UP000015241">
    <property type="component" value="Unassembled WGS sequence"/>
</dbReference>
<evidence type="ECO:0000256" key="1">
    <source>
        <dbReference type="ARBA" id="ARBA00004123"/>
    </source>
</evidence>
<dbReference type="eggNOG" id="ENOG502SV3M">
    <property type="taxonomic scope" value="Eukaryota"/>
</dbReference>
<comment type="similarity">
    <text evidence="2 7">Belongs to the Mediator complex subunit 9 family.</text>
</comment>
<dbReference type="EMBL" id="KE504155">
    <property type="protein sequence ID" value="EPS99624.1"/>
    <property type="molecule type" value="Genomic_DNA"/>
</dbReference>
<evidence type="ECO:0000313" key="9">
    <source>
        <dbReference type="Proteomes" id="UP000015241"/>
    </source>
</evidence>
<evidence type="ECO:0000256" key="3">
    <source>
        <dbReference type="ARBA" id="ARBA00023015"/>
    </source>
</evidence>
<evidence type="ECO:0000313" key="8">
    <source>
        <dbReference type="EMBL" id="EPS99624.1"/>
    </source>
</evidence>
<reference evidence="8 9" key="1">
    <citation type="journal article" date="2012" name="Science">
        <title>The Paleozoic origin of enzymatic lignin decomposition reconstructed from 31 fungal genomes.</title>
        <authorList>
            <person name="Floudas D."/>
            <person name="Binder M."/>
            <person name="Riley R."/>
            <person name="Barry K."/>
            <person name="Blanchette R.A."/>
            <person name="Henrissat B."/>
            <person name="Martinez A.T."/>
            <person name="Otillar R."/>
            <person name="Spatafora J.W."/>
            <person name="Yadav J.S."/>
            <person name="Aerts A."/>
            <person name="Benoit I."/>
            <person name="Boyd A."/>
            <person name="Carlson A."/>
            <person name="Copeland A."/>
            <person name="Coutinho P.M."/>
            <person name="de Vries R.P."/>
            <person name="Ferreira P."/>
            <person name="Findley K."/>
            <person name="Foster B."/>
            <person name="Gaskell J."/>
            <person name="Glotzer D."/>
            <person name="Gorecki P."/>
            <person name="Heitman J."/>
            <person name="Hesse C."/>
            <person name="Hori C."/>
            <person name="Igarashi K."/>
            <person name="Jurgens J.A."/>
            <person name="Kallen N."/>
            <person name="Kersten P."/>
            <person name="Kohler A."/>
            <person name="Kuees U."/>
            <person name="Kumar T.K.A."/>
            <person name="Kuo A."/>
            <person name="LaButti K."/>
            <person name="Larrondo L.F."/>
            <person name="Lindquist E."/>
            <person name="Ling A."/>
            <person name="Lombard V."/>
            <person name="Lucas S."/>
            <person name="Lundell T."/>
            <person name="Martin R."/>
            <person name="McLaughlin D.J."/>
            <person name="Morgenstern I."/>
            <person name="Morin E."/>
            <person name="Murat C."/>
            <person name="Nagy L.G."/>
            <person name="Nolan M."/>
            <person name="Ohm R.A."/>
            <person name="Patyshakuliyeva A."/>
            <person name="Rokas A."/>
            <person name="Ruiz-Duenas F.J."/>
            <person name="Sabat G."/>
            <person name="Salamov A."/>
            <person name="Samejima M."/>
            <person name="Schmutz J."/>
            <person name="Slot J.C."/>
            <person name="St John F."/>
            <person name="Stenlid J."/>
            <person name="Sun H."/>
            <person name="Sun S."/>
            <person name="Syed K."/>
            <person name="Tsang A."/>
            <person name="Wiebenga A."/>
            <person name="Young D."/>
            <person name="Pisabarro A."/>
            <person name="Eastwood D.C."/>
            <person name="Martin F."/>
            <person name="Cullen D."/>
            <person name="Grigoriev I.V."/>
            <person name="Hibbett D.S."/>
        </authorList>
    </citation>
    <scope>NUCLEOTIDE SEQUENCE</scope>
    <source>
        <strain evidence="9">FP-58527</strain>
    </source>
</reference>
<keyword evidence="6 7" id="KW-0539">Nucleus</keyword>
<organism evidence="8 9">
    <name type="scientific">Fomitopsis schrenkii</name>
    <name type="common">Brown rot fungus</name>
    <dbReference type="NCBI Taxonomy" id="2126942"/>
    <lineage>
        <taxon>Eukaryota</taxon>
        <taxon>Fungi</taxon>
        <taxon>Dikarya</taxon>
        <taxon>Basidiomycota</taxon>
        <taxon>Agaricomycotina</taxon>
        <taxon>Agaricomycetes</taxon>
        <taxon>Polyporales</taxon>
        <taxon>Fomitopsis</taxon>
    </lineage>
</organism>
<name>S8FMT6_FOMSC</name>
<dbReference type="AlphaFoldDB" id="S8FMT6"/>
<feature type="non-terminal residue" evidence="8">
    <location>
        <position position="1"/>
    </location>
</feature>
<dbReference type="OrthoDB" id="2563275at2759"/>
<comment type="subunit">
    <text evidence="7">Component of the Mediator complex.</text>
</comment>